<proteinExistence type="predicted"/>
<evidence type="ECO:0008006" key="3">
    <source>
        <dbReference type="Google" id="ProtNLM"/>
    </source>
</evidence>
<evidence type="ECO:0000313" key="2">
    <source>
        <dbReference type="Proteomes" id="UP000324595"/>
    </source>
</evidence>
<keyword evidence="2" id="KW-1185">Reference proteome</keyword>
<dbReference type="Pfam" id="PF11294">
    <property type="entry name" value="DUF3095"/>
    <property type="match status" value="1"/>
</dbReference>
<organism evidence="1 2">
    <name type="scientific">Fodinibius salinus</name>
    <dbReference type="NCBI Taxonomy" id="860790"/>
    <lineage>
        <taxon>Bacteria</taxon>
        <taxon>Pseudomonadati</taxon>
        <taxon>Balneolota</taxon>
        <taxon>Balneolia</taxon>
        <taxon>Balneolales</taxon>
        <taxon>Balneolaceae</taxon>
        <taxon>Fodinibius</taxon>
    </lineage>
</organism>
<accession>A0A5D3YJB3</accession>
<dbReference type="InterPro" id="IPR021445">
    <property type="entry name" value="DUF3095"/>
</dbReference>
<name>A0A5D3YJB3_9BACT</name>
<gene>
    <name evidence="1" type="ORF">LX73_1361</name>
</gene>
<dbReference type="RefSeq" id="WP_148898712.1">
    <property type="nucleotide sequence ID" value="NZ_VNHY01000002.1"/>
</dbReference>
<evidence type="ECO:0000313" key="1">
    <source>
        <dbReference type="EMBL" id="TYP93652.1"/>
    </source>
</evidence>
<reference evidence="1 2" key="1">
    <citation type="submission" date="2019-07" db="EMBL/GenBank/DDBJ databases">
        <title>Genomic Encyclopedia of Archaeal and Bacterial Type Strains, Phase II (KMG-II): from individual species to whole genera.</title>
        <authorList>
            <person name="Goeker M."/>
        </authorList>
    </citation>
    <scope>NUCLEOTIDE SEQUENCE [LARGE SCALE GENOMIC DNA]</scope>
    <source>
        <strain evidence="1 2">DSM 21935</strain>
    </source>
</reference>
<dbReference type="EMBL" id="VNHY01000002">
    <property type="protein sequence ID" value="TYP93652.1"/>
    <property type="molecule type" value="Genomic_DNA"/>
</dbReference>
<dbReference type="OrthoDB" id="5342145at2"/>
<dbReference type="AlphaFoldDB" id="A0A5D3YJB3"/>
<sequence length="391" mass="44404">MPSNFYTQLPVIKNFFDASNENNYHSLPSDWYVAVSDIVDSTTAVENNLYKKVNMLGASPIVGILNIADRNEIPYIFGGDGCSFCTPPTLYDSAKNVLAQSRKIGKKEYNLDLRTALIPISHIEDQGYTIKVARYRASEYYIQGVFSGGGISYAEEILKGPNIQQYAIYPSDSTGDVDFSGLECRWKEVKQPNKEVLTLLVKHNPATDFTEEAYQPVLQKMRDIFGFDDITNPIDPSQLKMTTSFNKLMNEVKFRTFEEGWLSRIIYLVKTELQILIGKLLMALNYETSATDWSLYKRDMSLNSDHRKFDDMLRVVISGTPKQRQQLEAFLQQQHKENKLAYGIHIADAAMITCMVFQYHREHIHFVDGSGGGYVSASKQLKEQLNSLSKG</sequence>
<dbReference type="Proteomes" id="UP000324595">
    <property type="component" value="Unassembled WGS sequence"/>
</dbReference>
<comment type="caution">
    <text evidence="1">The sequence shown here is derived from an EMBL/GenBank/DDBJ whole genome shotgun (WGS) entry which is preliminary data.</text>
</comment>
<protein>
    <recommendedName>
        <fullName evidence="3">DUF3095 domain-containing protein</fullName>
    </recommendedName>
</protein>